<dbReference type="CDD" id="cd04301">
    <property type="entry name" value="NAT_SF"/>
    <property type="match status" value="1"/>
</dbReference>
<evidence type="ECO:0000256" key="2">
    <source>
        <dbReference type="ARBA" id="ARBA00023315"/>
    </source>
</evidence>
<dbReference type="SUPFAM" id="SSF55729">
    <property type="entry name" value="Acyl-CoA N-acyltransferases (Nat)"/>
    <property type="match status" value="1"/>
</dbReference>
<dbReference type="Pfam" id="PF00583">
    <property type="entry name" value="Acetyltransf_1"/>
    <property type="match status" value="1"/>
</dbReference>
<keyword evidence="5" id="KW-1185">Reference proteome</keyword>
<organism evidence="4 5">
    <name type="scientific">Candidatus Rhodoblastus alkanivorans</name>
    <dbReference type="NCBI Taxonomy" id="2954117"/>
    <lineage>
        <taxon>Bacteria</taxon>
        <taxon>Pseudomonadati</taxon>
        <taxon>Pseudomonadota</taxon>
        <taxon>Alphaproteobacteria</taxon>
        <taxon>Hyphomicrobiales</taxon>
        <taxon>Rhodoblastaceae</taxon>
        <taxon>Rhodoblastus</taxon>
    </lineage>
</organism>
<protein>
    <submittedName>
        <fullName evidence="4">GNAT family N-acetyltransferase</fullName>
    </submittedName>
</protein>
<evidence type="ECO:0000256" key="1">
    <source>
        <dbReference type="ARBA" id="ARBA00022679"/>
    </source>
</evidence>
<evidence type="ECO:0000313" key="4">
    <source>
        <dbReference type="EMBL" id="MCI4681275.1"/>
    </source>
</evidence>
<evidence type="ECO:0000313" key="5">
    <source>
        <dbReference type="Proteomes" id="UP001139104"/>
    </source>
</evidence>
<feature type="domain" description="N-acetyltransferase" evidence="3">
    <location>
        <begin position="1"/>
        <end position="146"/>
    </location>
</feature>
<evidence type="ECO:0000259" key="3">
    <source>
        <dbReference type="PROSITE" id="PS51186"/>
    </source>
</evidence>
<dbReference type="Gene3D" id="3.40.630.30">
    <property type="match status" value="1"/>
</dbReference>
<dbReference type="Proteomes" id="UP001139104">
    <property type="component" value="Unassembled WGS sequence"/>
</dbReference>
<comment type="caution">
    <text evidence="4">The sequence shown here is derived from an EMBL/GenBank/DDBJ whole genome shotgun (WGS) entry which is preliminary data.</text>
</comment>
<dbReference type="InterPro" id="IPR000182">
    <property type="entry name" value="GNAT_dom"/>
</dbReference>
<keyword evidence="1" id="KW-0808">Transferase</keyword>
<dbReference type="EMBL" id="JAIVFP010000001">
    <property type="protein sequence ID" value="MCI4681275.1"/>
    <property type="molecule type" value="Genomic_DNA"/>
</dbReference>
<dbReference type="InterPro" id="IPR050680">
    <property type="entry name" value="YpeA/RimI_acetyltransf"/>
</dbReference>
<accession>A0ABS9Z1S2</accession>
<reference evidence="4" key="1">
    <citation type="journal article" date="2022" name="ISME J.">
        <title>Identification of active gaseous-alkane degraders at natural gas seeps.</title>
        <authorList>
            <person name="Farhan Ul Haque M."/>
            <person name="Hernandez M."/>
            <person name="Crombie A.T."/>
            <person name="Murrell J.C."/>
        </authorList>
    </citation>
    <scope>NUCLEOTIDE SEQUENCE</scope>
    <source>
        <strain evidence="4">PC2</strain>
    </source>
</reference>
<dbReference type="InterPro" id="IPR016181">
    <property type="entry name" value="Acyl_CoA_acyltransferase"/>
</dbReference>
<gene>
    <name evidence="4" type="ORF">K2U94_00550</name>
</gene>
<dbReference type="RefSeq" id="WP_243065351.1">
    <property type="nucleotide sequence ID" value="NZ_JAIVFK010000008.1"/>
</dbReference>
<proteinExistence type="predicted"/>
<dbReference type="PANTHER" id="PTHR43420">
    <property type="entry name" value="ACETYLTRANSFERASE"/>
    <property type="match status" value="1"/>
</dbReference>
<dbReference type="PROSITE" id="PS51186">
    <property type="entry name" value="GNAT"/>
    <property type="match status" value="1"/>
</dbReference>
<sequence length="156" mass="16930">MTEIAPEPNLFSIEREPGPAAGRETAAHLADEVAAEFGPRDESSFALAARDAAGCRIGGIKGVIHWRWLYVAQFFVASSWRGRGLGRALLRQAEALAREKDCVGLYLDTFSPRAEKFYLAQGFTVAGRIENFPPGAARIFLFKSLGQARDGAAKTS</sequence>
<name>A0ABS9Z1S2_9HYPH</name>
<keyword evidence="2" id="KW-0012">Acyltransferase</keyword>
<dbReference type="PANTHER" id="PTHR43420:SF47">
    <property type="entry name" value="N-ACETYLTRANSFERASE DOMAIN-CONTAINING PROTEIN"/>
    <property type="match status" value="1"/>
</dbReference>